<keyword evidence="6 8" id="KW-1133">Transmembrane helix</keyword>
<keyword evidence="4 8" id="KW-0812">Transmembrane</keyword>
<proteinExistence type="inferred from homology"/>
<evidence type="ECO:0000256" key="5">
    <source>
        <dbReference type="ARBA" id="ARBA00022960"/>
    </source>
</evidence>
<keyword evidence="3" id="KW-1003">Cell membrane</keyword>
<reference evidence="9 10" key="1">
    <citation type="submission" date="2010-12" db="EMBL/GenBank/DDBJ databases">
        <authorList>
            <person name="Muzny D."/>
            <person name="Qin X."/>
            <person name="Deng J."/>
            <person name="Jiang H."/>
            <person name="Liu Y."/>
            <person name="Qu J."/>
            <person name="Song X.-Z."/>
            <person name="Zhang L."/>
            <person name="Thornton R."/>
            <person name="Coyle M."/>
            <person name="Francisco L."/>
            <person name="Jackson L."/>
            <person name="Javaid M."/>
            <person name="Korchina V."/>
            <person name="Kovar C."/>
            <person name="Mata R."/>
            <person name="Mathew T."/>
            <person name="Ngo R."/>
            <person name="Nguyen L."/>
            <person name="Nguyen N."/>
            <person name="Okwuonu G."/>
            <person name="Ongeri F."/>
            <person name="Pham C."/>
            <person name="Simmons D."/>
            <person name="Wilczek-Boney K."/>
            <person name="Hale W."/>
            <person name="Jakkamsetti A."/>
            <person name="Pham P."/>
            <person name="Ruth R."/>
            <person name="San Lucas F."/>
            <person name="Warren J."/>
            <person name="Zhang J."/>
            <person name="Zhao Z."/>
            <person name="Zhou C."/>
            <person name="Zhu D."/>
            <person name="Lee S."/>
            <person name="Bess C."/>
            <person name="Blankenburg K."/>
            <person name="Forbes L."/>
            <person name="Fu Q."/>
            <person name="Gubbala S."/>
            <person name="Hirani K."/>
            <person name="Jayaseelan J.C."/>
            <person name="Lara F."/>
            <person name="Munidasa M."/>
            <person name="Palculict T."/>
            <person name="Patil S."/>
            <person name="Pu L.-L."/>
            <person name="Saada N."/>
            <person name="Tang L."/>
            <person name="Weissenberger G."/>
            <person name="Zhu Y."/>
            <person name="Hemphill L."/>
            <person name="Shang Y."/>
            <person name="Youmans B."/>
            <person name="Ayvaz T."/>
            <person name="Ross M."/>
            <person name="Santibanez J."/>
            <person name="Aqrawi P."/>
            <person name="Gross S."/>
            <person name="Joshi V."/>
            <person name="Fowler G."/>
            <person name="Nazareth L."/>
            <person name="Reid J."/>
            <person name="Worley K."/>
            <person name="Petrosino J."/>
            <person name="Highlander S."/>
            <person name="Gibbs R."/>
        </authorList>
    </citation>
    <scope>NUCLEOTIDE SEQUENCE [LARGE SCALE GENOMIC DNA]</scope>
    <source>
        <strain evidence="10">DSM 15952 / CCUG 50447 / LMG 22039 / TP 1.5</strain>
    </source>
</reference>
<feature type="transmembrane region" description="Helical" evidence="8">
    <location>
        <begin position="12"/>
        <end position="32"/>
    </location>
</feature>
<keyword evidence="10" id="KW-1185">Reference proteome</keyword>
<feature type="transmembrane region" description="Helical" evidence="8">
    <location>
        <begin position="38"/>
        <end position="55"/>
    </location>
</feature>
<evidence type="ECO:0000313" key="9">
    <source>
        <dbReference type="EMBL" id="EFU74320.1"/>
    </source>
</evidence>
<feature type="transmembrane region" description="Helical" evidence="8">
    <location>
        <begin position="111"/>
        <end position="130"/>
    </location>
</feature>
<dbReference type="Pfam" id="PF04093">
    <property type="entry name" value="MreD"/>
    <property type="match status" value="1"/>
</dbReference>
<comment type="similarity">
    <text evidence="2">Belongs to the MreD family.</text>
</comment>
<gene>
    <name evidence="9" type="primary">mreD</name>
    <name evidence="9" type="ORF">HMPREF9088_0846</name>
</gene>
<evidence type="ECO:0000256" key="7">
    <source>
        <dbReference type="ARBA" id="ARBA00023136"/>
    </source>
</evidence>
<feature type="transmembrane region" description="Helical" evidence="8">
    <location>
        <begin position="62"/>
        <end position="79"/>
    </location>
</feature>
<comment type="caution">
    <text evidence="9">The sequence shown here is derived from an EMBL/GenBank/DDBJ whole genome shotgun (WGS) entry which is preliminary data.</text>
</comment>
<evidence type="ECO:0000256" key="4">
    <source>
        <dbReference type="ARBA" id="ARBA00022692"/>
    </source>
</evidence>
<dbReference type="NCBIfam" id="TIGR03426">
    <property type="entry name" value="shape_MreD"/>
    <property type="match status" value="1"/>
</dbReference>
<dbReference type="GO" id="GO:0005886">
    <property type="term" value="C:plasma membrane"/>
    <property type="evidence" value="ECO:0007669"/>
    <property type="project" value="UniProtKB-SubCell"/>
</dbReference>
<evidence type="ECO:0000256" key="6">
    <source>
        <dbReference type="ARBA" id="ARBA00022989"/>
    </source>
</evidence>
<dbReference type="InterPro" id="IPR007227">
    <property type="entry name" value="Cell_shape_determining_MreD"/>
</dbReference>
<dbReference type="AlphaFoldDB" id="E6LEQ6"/>
<comment type="subcellular location">
    <subcellularLocation>
        <location evidence="1">Cell membrane</location>
        <topology evidence="1">Multi-pass membrane protein</topology>
    </subcellularLocation>
</comment>
<name>E6LEQ6_ENTI1</name>
<protein>
    <submittedName>
        <fullName evidence="9">Rod shape-determining protein MreD</fullName>
    </submittedName>
</protein>
<dbReference type="HOGENOM" id="CLU_121959_2_0_9"/>
<feature type="transmembrane region" description="Helical" evidence="8">
    <location>
        <begin position="142"/>
        <end position="165"/>
    </location>
</feature>
<evidence type="ECO:0000256" key="1">
    <source>
        <dbReference type="ARBA" id="ARBA00004651"/>
    </source>
</evidence>
<keyword evidence="7 8" id="KW-0472">Membrane</keyword>
<dbReference type="STRING" id="888064.HMPREF9088_0846"/>
<dbReference type="eggNOG" id="COG2891">
    <property type="taxonomic scope" value="Bacteria"/>
</dbReference>
<sequence length="176" mass="20628">MSKVNQSKTSRLTLGIILFLLMLLDAHITRLFDYWDKGANVWQSQLLLLVALFAAKSYSKRYMIWMAVAIGILFDLYYLGIIGIYAVGFPMVVWMMYVFHSLFYQNMTTMFFSWVISLTLFQLFTLGIQIGFKLAAFDGQFFVVKFLGPTLLLNICYFFILMWPLKKVFKLKLSYF</sequence>
<evidence type="ECO:0000256" key="3">
    <source>
        <dbReference type="ARBA" id="ARBA00022475"/>
    </source>
</evidence>
<dbReference type="EMBL" id="AEPV01000032">
    <property type="protein sequence ID" value="EFU74320.1"/>
    <property type="molecule type" value="Genomic_DNA"/>
</dbReference>
<organism evidence="9 10">
    <name type="scientific">Enterococcus italicus (strain DSM 15952 / CCUG 50447 / LMG 22039 / TP 1.5)</name>
    <dbReference type="NCBI Taxonomy" id="888064"/>
    <lineage>
        <taxon>Bacteria</taxon>
        <taxon>Bacillati</taxon>
        <taxon>Bacillota</taxon>
        <taxon>Bacilli</taxon>
        <taxon>Lactobacillales</taxon>
        <taxon>Enterococcaceae</taxon>
        <taxon>Enterococcus</taxon>
    </lineage>
</organism>
<dbReference type="Proteomes" id="UP000010296">
    <property type="component" value="Unassembled WGS sequence"/>
</dbReference>
<dbReference type="GO" id="GO:0008360">
    <property type="term" value="P:regulation of cell shape"/>
    <property type="evidence" value="ECO:0007669"/>
    <property type="project" value="UniProtKB-KW"/>
</dbReference>
<evidence type="ECO:0000313" key="10">
    <source>
        <dbReference type="Proteomes" id="UP000010296"/>
    </source>
</evidence>
<keyword evidence="5" id="KW-0133">Cell shape</keyword>
<accession>E6LEQ6</accession>
<evidence type="ECO:0000256" key="8">
    <source>
        <dbReference type="SAM" id="Phobius"/>
    </source>
</evidence>
<evidence type="ECO:0000256" key="2">
    <source>
        <dbReference type="ARBA" id="ARBA00007776"/>
    </source>
</evidence>